<keyword evidence="2" id="KW-1185">Reference proteome</keyword>
<feature type="chain" id="PRO_5005895183" evidence="1">
    <location>
        <begin position="21"/>
        <end position="138"/>
    </location>
</feature>
<keyword evidence="1" id="KW-0732">Signal</keyword>
<evidence type="ECO:0000313" key="2">
    <source>
        <dbReference type="Proteomes" id="UP000046392"/>
    </source>
</evidence>
<dbReference type="Proteomes" id="UP000046392">
    <property type="component" value="Unplaced"/>
</dbReference>
<accession>A0A0N5C161</accession>
<protein>
    <submittedName>
        <fullName evidence="3">DUF148 domain-containing protein</fullName>
    </submittedName>
</protein>
<evidence type="ECO:0000256" key="1">
    <source>
        <dbReference type="SAM" id="SignalP"/>
    </source>
</evidence>
<evidence type="ECO:0000313" key="3">
    <source>
        <dbReference type="WBParaSite" id="SPAL_0001173900.1"/>
    </source>
</evidence>
<dbReference type="AlphaFoldDB" id="A0A0N5C161"/>
<reference evidence="3" key="1">
    <citation type="submission" date="2017-02" db="UniProtKB">
        <authorList>
            <consortium name="WormBaseParasite"/>
        </authorList>
    </citation>
    <scope>IDENTIFICATION</scope>
</reference>
<feature type="signal peptide" evidence="1">
    <location>
        <begin position="1"/>
        <end position="20"/>
    </location>
</feature>
<dbReference type="WBParaSite" id="SPAL_0001173900.1">
    <property type="protein sequence ID" value="SPAL_0001173900.1"/>
    <property type="gene ID" value="SPAL_0001173900"/>
</dbReference>
<sequence length="138" mass="15683">MQFVKYFVIISLLAIQYSFQDSSSSSSSSEEGQIELGTTEISTLPEEFPSYDVNTPRSRIANSYLLKTMESGRDRTKLLLQKAQELRERLRSNMRNNFDDNYNNRAKRLALSKVKGLAKNAAKKLTSKIGAKLLQKLL</sequence>
<organism evidence="2 3">
    <name type="scientific">Strongyloides papillosus</name>
    <name type="common">Intestinal threadworm</name>
    <dbReference type="NCBI Taxonomy" id="174720"/>
    <lineage>
        <taxon>Eukaryota</taxon>
        <taxon>Metazoa</taxon>
        <taxon>Ecdysozoa</taxon>
        <taxon>Nematoda</taxon>
        <taxon>Chromadorea</taxon>
        <taxon>Rhabditida</taxon>
        <taxon>Tylenchina</taxon>
        <taxon>Panagrolaimomorpha</taxon>
        <taxon>Strongyloidoidea</taxon>
        <taxon>Strongyloididae</taxon>
        <taxon>Strongyloides</taxon>
    </lineage>
</organism>
<proteinExistence type="predicted"/>
<name>A0A0N5C161_STREA</name>